<dbReference type="InterPro" id="IPR003165">
    <property type="entry name" value="Piwi"/>
</dbReference>
<evidence type="ECO:0000313" key="2">
    <source>
        <dbReference type="EMBL" id="KAB7506711.1"/>
    </source>
</evidence>
<gene>
    <name evidence="2" type="primary">piwil2</name>
    <name evidence="2" type="ORF">Anas_06939</name>
</gene>
<dbReference type="CDD" id="cd04658">
    <property type="entry name" value="Piwi_piwi-like_Euk"/>
    <property type="match status" value="1"/>
</dbReference>
<feature type="non-terminal residue" evidence="2">
    <location>
        <position position="386"/>
    </location>
</feature>
<evidence type="ECO:0000259" key="1">
    <source>
        <dbReference type="PROSITE" id="PS50822"/>
    </source>
</evidence>
<dbReference type="InterPro" id="IPR036397">
    <property type="entry name" value="RNaseH_sf"/>
</dbReference>
<feature type="domain" description="Piwi" evidence="1">
    <location>
        <begin position="87"/>
        <end position="368"/>
    </location>
</feature>
<comment type="caution">
    <text evidence="2">The sequence shown here is derived from an EMBL/GenBank/DDBJ whole genome shotgun (WGS) entry which is preliminary data.</text>
</comment>
<proteinExistence type="predicted"/>
<dbReference type="GO" id="GO:0003676">
    <property type="term" value="F:nucleic acid binding"/>
    <property type="evidence" value="ECO:0007669"/>
    <property type="project" value="InterPro"/>
</dbReference>
<dbReference type="FunFam" id="3.30.420.10:FF:000014">
    <property type="entry name" value="Piwi-like RNA-mediated gene silencing 1"/>
    <property type="match status" value="1"/>
</dbReference>
<dbReference type="Pfam" id="PF02171">
    <property type="entry name" value="Piwi"/>
    <property type="match status" value="1"/>
</dbReference>
<sequence length="386" mass="44029">MVDLFIKYKTAISSSAAWNIDLKTGLWLVIFSSRDQSRTLKFIETMKQVTGAMGIFIGDPKLIKLSNDSTDTYINKIKENYYPQLQLAVVIFPMPREDRYSAVKRLTCSDLGVASQCINSRTISQDQKLRSVTQKIALQINCKLGGELWALKIPMSALMVCGVDVYHSALRKGNSVVGFVSSLNNSLTRWYSKSLFQNPGEEIINGLKSAFLESLRKYYEENHTLPKTIVIYRDGIGDGLLKVTEEHEIPQLTSIFSNFEGYEPKFYFVVVNKRINTRIFASLSGRGLDNPPPGSIVDHTITKRHWYDFLLVSQHVRQGTVSPTHYVVLKDSESLKTDHMQRLTYKLTHLYYNWPGTIRVPAPCQYAQVSLFSWTEYEKEAHVTLQ</sequence>
<dbReference type="OrthoDB" id="6367804at2759"/>
<dbReference type="PROSITE" id="PS50822">
    <property type="entry name" value="PIWI"/>
    <property type="match status" value="1"/>
</dbReference>
<evidence type="ECO:0000313" key="3">
    <source>
        <dbReference type="Proteomes" id="UP000326759"/>
    </source>
</evidence>
<dbReference type="SUPFAM" id="SSF53098">
    <property type="entry name" value="Ribonuclease H-like"/>
    <property type="match status" value="1"/>
</dbReference>
<keyword evidence="3" id="KW-1185">Reference proteome</keyword>
<dbReference type="PANTHER" id="PTHR22891">
    <property type="entry name" value="EUKARYOTIC TRANSLATION INITIATION FACTOR 2C"/>
    <property type="match status" value="1"/>
</dbReference>
<dbReference type="SMART" id="SM00950">
    <property type="entry name" value="Piwi"/>
    <property type="match status" value="1"/>
</dbReference>
<dbReference type="Gene3D" id="3.30.420.10">
    <property type="entry name" value="Ribonuclease H-like superfamily/Ribonuclease H"/>
    <property type="match status" value="1"/>
</dbReference>
<organism evidence="2 3">
    <name type="scientific">Armadillidium nasatum</name>
    <dbReference type="NCBI Taxonomy" id="96803"/>
    <lineage>
        <taxon>Eukaryota</taxon>
        <taxon>Metazoa</taxon>
        <taxon>Ecdysozoa</taxon>
        <taxon>Arthropoda</taxon>
        <taxon>Crustacea</taxon>
        <taxon>Multicrustacea</taxon>
        <taxon>Malacostraca</taxon>
        <taxon>Eumalacostraca</taxon>
        <taxon>Peracarida</taxon>
        <taxon>Isopoda</taxon>
        <taxon>Oniscidea</taxon>
        <taxon>Crinocheta</taxon>
        <taxon>Armadillidiidae</taxon>
        <taxon>Armadillidium</taxon>
    </lineage>
</organism>
<reference evidence="2 3" key="1">
    <citation type="journal article" date="2019" name="PLoS Biol.">
        <title>Sex chromosomes control vertical transmission of feminizing Wolbachia symbionts in an isopod.</title>
        <authorList>
            <person name="Becking T."/>
            <person name="Chebbi M.A."/>
            <person name="Giraud I."/>
            <person name="Moumen B."/>
            <person name="Laverre T."/>
            <person name="Caubet Y."/>
            <person name="Peccoud J."/>
            <person name="Gilbert C."/>
            <person name="Cordaux R."/>
        </authorList>
    </citation>
    <scope>NUCLEOTIDE SEQUENCE [LARGE SCALE GENOMIC DNA]</scope>
    <source>
        <strain evidence="2">ANa2</strain>
        <tissue evidence="2">Whole body excluding digestive tract and cuticle</tissue>
    </source>
</reference>
<dbReference type="Proteomes" id="UP000326759">
    <property type="component" value="Unassembled WGS sequence"/>
</dbReference>
<dbReference type="EMBL" id="SEYY01000692">
    <property type="protein sequence ID" value="KAB7506711.1"/>
    <property type="molecule type" value="Genomic_DNA"/>
</dbReference>
<name>A0A5N5TKN2_9CRUS</name>
<dbReference type="AlphaFoldDB" id="A0A5N5TKN2"/>
<protein>
    <submittedName>
        <fullName evidence="2">Piwi-like protein 2</fullName>
    </submittedName>
</protein>
<dbReference type="Gene3D" id="3.40.50.2300">
    <property type="match status" value="1"/>
</dbReference>
<accession>A0A5N5TKN2</accession>
<dbReference type="InterPro" id="IPR012337">
    <property type="entry name" value="RNaseH-like_sf"/>
</dbReference>